<dbReference type="FunFam" id="3.40.50.1970:FF:000015">
    <property type="entry name" value="Maleylacetate reductase 1"/>
    <property type="match status" value="1"/>
</dbReference>
<dbReference type="InterPro" id="IPR001670">
    <property type="entry name" value="ADH_Fe/GldA"/>
</dbReference>
<evidence type="ECO:0000313" key="10">
    <source>
        <dbReference type="EMBL" id="SAK92040.1"/>
    </source>
</evidence>
<dbReference type="EC" id="1.3.1.32" evidence="2"/>
<sequence>MKKFTFDYISPRVVFGAGCLSALPDEVERFGTRRFLVLSTPDQHNVAKDIARPVRDVVAGYFDRATMHVPVEVVEEAERAFAASGADSVIAVGGGSTTGLAKILSMRLGVPSLVIPTTYAGSEMTTIWGITEGGLKRTGRDAKVLPKTVIYDPLLTIGLPPAISVTSGLNAIAHAAEGLYSAELNPILESMCKQGIGALIDAIPRLVGNPADIEARTGALFGAWLCGTVLSHLGMGLHHKLCHTLGGTLNLPHAETHAIVLPHAMSYNLPNAEAARRLLQGVVGDDDVPGALYDLAKRCGAPLSLAEIGMRTEDISLVRDLALKDQYPNPRALESDALETLLANAFYGRRPSLT</sequence>
<name>A0A158DCA7_9BURK</name>
<feature type="domain" description="Alcohol dehydrogenase iron-type/glycerol dehydrogenase GldA" evidence="8">
    <location>
        <begin position="11"/>
        <end position="153"/>
    </location>
</feature>
<dbReference type="GO" id="GO:1901168">
    <property type="term" value="P:3-chlorocatechol catabolic process"/>
    <property type="evidence" value="ECO:0007669"/>
    <property type="project" value="UniProtKB-ARBA"/>
</dbReference>
<dbReference type="AlphaFoldDB" id="A0A158DCA7"/>
<dbReference type="InterPro" id="IPR034786">
    <property type="entry name" value="MAR"/>
</dbReference>
<gene>
    <name evidence="10" type="ORF">AWB76_06751</name>
</gene>
<dbReference type="GO" id="GO:0046872">
    <property type="term" value="F:metal ion binding"/>
    <property type="evidence" value="ECO:0007669"/>
    <property type="project" value="InterPro"/>
</dbReference>
<reference evidence="11" key="1">
    <citation type="submission" date="2016-01" db="EMBL/GenBank/DDBJ databases">
        <authorList>
            <person name="Peeters Charlotte."/>
        </authorList>
    </citation>
    <scope>NUCLEOTIDE SEQUENCE [LARGE SCALE GENOMIC DNA]</scope>
</reference>
<dbReference type="STRING" id="1777137.AWB76_06751"/>
<dbReference type="SUPFAM" id="SSF56796">
    <property type="entry name" value="Dehydroquinate synthase-like"/>
    <property type="match status" value="1"/>
</dbReference>
<feature type="domain" description="Fe-containing alcohol dehydrogenase-like C-terminal" evidence="9">
    <location>
        <begin position="165"/>
        <end position="345"/>
    </location>
</feature>
<keyword evidence="4" id="KW-0560">Oxidoreductase</keyword>
<evidence type="ECO:0000256" key="4">
    <source>
        <dbReference type="ARBA" id="ARBA00023002"/>
    </source>
</evidence>
<evidence type="ECO:0000256" key="6">
    <source>
        <dbReference type="ARBA" id="ARBA00050679"/>
    </source>
</evidence>
<dbReference type="PANTHER" id="PTHR11496">
    <property type="entry name" value="ALCOHOL DEHYDROGENASE"/>
    <property type="match status" value="1"/>
</dbReference>
<dbReference type="Pfam" id="PF00465">
    <property type="entry name" value="Fe-ADH"/>
    <property type="match status" value="1"/>
</dbReference>
<dbReference type="Gene3D" id="3.40.50.1970">
    <property type="match status" value="1"/>
</dbReference>
<evidence type="ECO:0000259" key="8">
    <source>
        <dbReference type="Pfam" id="PF00465"/>
    </source>
</evidence>
<keyword evidence="5" id="KW-0520">NAD</keyword>
<dbReference type="Pfam" id="PF25137">
    <property type="entry name" value="ADH_Fe_C"/>
    <property type="match status" value="1"/>
</dbReference>
<dbReference type="GO" id="GO:0018506">
    <property type="term" value="F:maleylacetate reductase activity"/>
    <property type="evidence" value="ECO:0007669"/>
    <property type="project" value="UniProtKB-EC"/>
</dbReference>
<dbReference type="InterPro" id="IPR039697">
    <property type="entry name" value="Alcohol_dehydrogenase_Fe"/>
</dbReference>
<dbReference type="PANTHER" id="PTHR11496:SF102">
    <property type="entry name" value="ALCOHOL DEHYDROGENASE 4"/>
    <property type="match status" value="1"/>
</dbReference>
<accession>A0A158DCA7</accession>
<evidence type="ECO:0000256" key="2">
    <source>
        <dbReference type="ARBA" id="ARBA00012005"/>
    </source>
</evidence>
<dbReference type="CDD" id="cd08177">
    <property type="entry name" value="MAR"/>
    <property type="match status" value="1"/>
</dbReference>
<evidence type="ECO:0000259" key="9">
    <source>
        <dbReference type="Pfam" id="PF25137"/>
    </source>
</evidence>
<dbReference type="InterPro" id="IPR056798">
    <property type="entry name" value="ADH_Fe_C"/>
</dbReference>
<keyword evidence="3" id="KW-0058">Aromatic hydrocarbons catabolism</keyword>
<dbReference type="Gene3D" id="1.20.1090.10">
    <property type="entry name" value="Dehydroquinate synthase-like - alpha domain"/>
    <property type="match status" value="1"/>
</dbReference>
<dbReference type="EMBL" id="FCOI02000038">
    <property type="protein sequence ID" value="SAK92040.1"/>
    <property type="molecule type" value="Genomic_DNA"/>
</dbReference>
<organism evidence="10 11">
    <name type="scientific">Caballeronia temeraria</name>
    <dbReference type="NCBI Taxonomy" id="1777137"/>
    <lineage>
        <taxon>Bacteria</taxon>
        <taxon>Pseudomonadati</taxon>
        <taxon>Pseudomonadota</taxon>
        <taxon>Betaproteobacteria</taxon>
        <taxon>Burkholderiales</taxon>
        <taxon>Burkholderiaceae</taxon>
        <taxon>Caballeronia</taxon>
    </lineage>
</organism>
<dbReference type="RefSeq" id="WP_061164345.1">
    <property type="nucleotide sequence ID" value="NZ_FCOI02000038.1"/>
</dbReference>
<evidence type="ECO:0000256" key="3">
    <source>
        <dbReference type="ARBA" id="ARBA00022797"/>
    </source>
</evidence>
<comment type="catalytic activity">
    <reaction evidence="7">
        <text>3-oxoadipate + NADP(+) = maleylacetate + NADPH + H(+)</text>
        <dbReference type="Rhea" id="RHEA:16985"/>
        <dbReference type="ChEBI" id="CHEBI:15378"/>
        <dbReference type="ChEBI" id="CHEBI:15775"/>
        <dbReference type="ChEBI" id="CHEBI:16468"/>
        <dbReference type="ChEBI" id="CHEBI:57783"/>
        <dbReference type="ChEBI" id="CHEBI:58349"/>
        <dbReference type="EC" id="1.3.1.32"/>
    </reaction>
</comment>
<comment type="similarity">
    <text evidence="1">Belongs to the iron-containing alcohol dehydrogenase family.</text>
</comment>
<dbReference type="OrthoDB" id="3812122at2"/>
<evidence type="ECO:0000256" key="1">
    <source>
        <dbReference type="ARBA" id="ARBA00007358"/>
    </source>
</evidence>
<comment type="catalytic activity">
    <reaction evidence="6">
        <text>3-oxoadipate + NAD(+) = maleylacetate + NADH + H(+)</text>
        <dbReference type="Rhea" id="RHEA:16981"/>
        <dbReference type="ChEBI" id="CHEBI:15378"/>
        <dbReference type="ChEBI" id="CHEBI:15775"/>
        <dbReference type="ChEBI" id="CHEBI:16468"/>
        <dbReference type="ChEBI" id="CHEBI:57540"/>
        <dbReference type="ChEBI" id="CHEBI:57945"/>
        <dbReference type="EC" id="1.3.1.32"/>
    </reaction>
</comment>
<keyword evidence="11" id="KW-1185">Reference proteome</keyword>
<evidence type="ECO:0000313" key="11">
    <source>
        <dbReference type="Proteomes" id="UP000054624"/>
    </source>
</evidence>
<dbReference type="GO" id="GO:0004022">
    <property type="term" value="F:alcohol dehydrogenase (NAD+) activity"/>
    <property type="evidence" value="ECO:0007669"/>
    <property type="project" value="TreeGrafter"/>
</dbReference>
<protein>
    <recommendedName>
        <fullName evidence="2">maleylacetate reductase</fullName>
        <ecNumber evidence="2">1.3.1.32</ecNumber>
    </recommendedName>
</protein>
<evidence type="ECO:0000256" key="5">
    <source>
        <dbReference type="ARBA" id="ARBA00023027"/>
    </source>
</evidence>
<dbReference type="Proteomes" id="UP000054624">
    <property type="component" value="Unassembled WGS sequence"/>
</dbReference>
<evidence type="ECO:0000256" key="7">
    <source>
        <dbReference type="ARBA" id="ARBA00051531"/>
    </source>
</evidence>
<proteinExistence type="inferred from homology"/>